<organism evidence="1 2">
    <name type="scientific">Dentiscutata erythropus</name>
    <dbReference type="NCBI Taxonomy" id="1348616"/>
    <lineage>
        <taxon>Eukaryota</taxon>
        <taxon>Fungi</taxon>
        <taxon>Fungi incertae sedis</taxon>
        <taxon>Mucoromycota</taxon>
        <taxon>Glomeromycotina</taxon>
        <taxon>Glomeromycetes</taxon>
        <taxon>Diversisporales</taxon>
        <taxon>Gigasporaceae</taxon>
        <taxon>Dentiscutata</taxon>
    </lineage>
</organism>
<sequence length="72" mass="8069">DATTNILPKADVKIVLMTNLLTCVLRKCIETGETMDNITANILQRDEKSYMFIENATKVSTSINTTYLSINQ</sequence>
<evidence type="ECO:0000313" key="2">
    <source>
        <dbReference type="Proteomes" id="UP000789405"/>
    </source>
</evidence>
<dbReference type="OrthoDB" id="10263145at2759"/>
<dbReference type="AlphaFoldDB" id="A0A9N9K6J5"/>
<protein>
    <submittedName>
        <fullName evidence="1">27593_t:CDS:1</fullName>
    </submittedName>
</protein>
<dbReference type="EMBL" id="CAJVPY010050454">
    <property type="protein sequence ID" value="CAG8813716.1"/>
    <property type="molecule type" value="Genomic_DNA"/>
</dbReference>
<keyword evidence="2" id="KW-1185">Reference proteome</keyword>
<comment type="caution">
    <text evidence="1">The sequence shown here is derived from an EMBL/GenBank/DDBJ whole genome shotgun (WGS) entry which is preliminary data.</text>
</comment>
<reference evidence="1" key="1">
    <citation type="submission" date="2021-06" db="EMBL/GenBank/DDBJ databases">
        <authorList>
            <person name="Kallberg Y."/>
            <person name="Tangrot J."/>
            <person name="Rosling A."/>
        </authorList>
    </citation>
    <scope>NUCLEOTIDE SEQUENCE</scope>
    <source>
        <strain evidence="1">MA453B</strain>
    </source>
</reference>
<dbReference type="Gene3D" id="3.40.50.300">
    <property type="entry name" value="P-loop containing nucleotide triphosphate hydrolases"/>
    <property type="match status" value="1"/>
</dbReference>
<accession>A0A9N9K6J5</accession>
<name>A0A9N9K6J5_9GLOM</name>
<evidence type="ECO:0000313" key="1">
    <source>
        <dbReference type="EMBL" id="CAG8813716.1"/>
    </source>
</evidence>
<dbReference type="InterPro" id="IPR027417">
    <property type="entry name" value="P-loop_NTPase"/>
</dbReference>
<proteinExistence type="predicted"/>
<dbReference type="Proteomes" id="UP000789405">
    <property type="component" value="Unassembled WGS sequence"/>
</dbReference>
<feature type="non-terminal residue" evidence="1">
    <location>
        <position position="1"/>
    </location>
</feature>
<gene>
    <name evidence="1" type="ORF">DERYTH_LOCUS25843</name>
</gene>
<feature type="non-terminal residue" evidence="1">
    <location>
        <position position="72"/>
    </location>
</feature>